<evidence type="ECO:0000256" key="1">
    <source>
        <dbReference type="ARBA" id="ARBA00022475"/>
    </source>
</evidence>
<comment type="subunit">
    <text evidence="11">Heterodimer of a large membrane-associated beta subunit and a small pyruvoyl-containing alpha subunit.</text>
</comment>
<keyword evidence="12" id="KW-1133">Transmembrane helix</keyword>
<evidence type="ECO:0000256" key="10">
    <source>
        <dbReference type="ARBA" id="ARBA00023317"/>
    </source>
</evidence>
<evidence type="ECO:0000256" key="9">
    <source>
        <dbReference type="ARBA" id="ARBA00023264"/>
    </source>
</evidence>
<comment type="cofactor">
    <cofactor evidence="11">
        <name>pyruvate</name>
        <dbReference type="ChEBI" id="CHEBI:15361"/>
    </cofactor>
    <text evidence="11">Binds 1 pyruvoyl group covalently per subunit.</text>
</comment>
<accession>A0A1F5YE43</accession>
<feature type="active site" description="Schiff-base intermediate with substrate; via pyruvic acid" evidence="11">
    <location>
        <position position="191"/>
    </location>
</feature>
<keyword evidence="6 11" id="KW-0865">Zymogen</keyword>
<keyword evidence="10 11" id="KW-0670">Pyruvate</keyword>
<feature type="chain" id="PRO_5023522847" description="Phosphatidylserine decarboxylase beta chain" evidence="11">
    <location>
        <begin position="1"/>
        <end position="190"/>
    </location>
</feature>
<keyword evidence="9 11" id="KW-1208">Phospholipid metabolism</keyword>
<evidence type="ECO:0000256" key="8">
    <source>
        <dbReference type="ARBA" id="ARBA00023239"/>
    </source>
</evidence>
<organism evidence="13 14">
    <name type="scientific">Candidatus Glassbacteria bacterium GWA2_58_10</name>
    <dbReference type="NCBI Taxonomy" id="1817865"/>
    <lineage>
        <taxon>Bacteria</taxon>
        <taxon>Candidatus Glassiibacteriota</taxon>
    </lineage>
</organism>
<feature type="chain" id="PRO_5023522848" description="Phosphatidylserine decarboxylase alpha chain" evidence="11">
    <location>
        <begin position="191"/>
        <end position="222"/>
    </location>
</feature>
<comment type="caution">
    <text evidence="13">The sequence shown here is derived from an EMBL/GenBank/DDBJ whole genome shotgun (WGS) entry which is preliminary data.</text>
</comment>
<comment type="similarity">
    <text evidence="11">Belongs to the phosphatidylserine decarboxylase family. PSD-A subfamily.</text>
</comment>
<comment type="catalytic activity">
    <reaction evidence="11">
        <text>a 1,2-diacyl-sn-glycero-3-phospho-L-serine + H(+) = a 1,2-diacyl-sn-glycero-3-phosphoethanolamine + CO2</text>
        <dbReference type="Rhea" id="RHEA:20828"/>
        <dbReference type="ChEBI" id="CHEBI:15378"/>
        <dbReference type="ChEBI" id="CHEBI:16526"/>
        <dbReference type="ChEBI" id="CHEBI:57262"/>
        <dbReference type="ChEBI" id="CHEBI:64612"/>
        <dbReference type="EC" id="4.1.1.65"/>
    </reaction>
</comment>
<dbReference type="InterPro" id="IPR033175">
    <property type="entry name" value="PSD-A"/>
</dbReference>
<dbReference type="InterPro" id="IPR003817">
    <property type="entry name" value="PS_Dcarbxylase"/>
</dbReference>
<evidence type="ECO:0000256" key="6">
    <source>
        <dbReference type="ARBA" id="ARBA00023145"/>
    </source>
</evidence>
<dbReference type="EC" id="4.1.1.65" evidence="11"/>
<dbReference type="GO" id="GO:0006646">
    <property type="term" value="P:phosphatidylethanolamine biosynthetic process"/>
    <property type="evidence" value="ECO:0007669"/>
    <property type="project" value="UniProtKB-UniRule"/>
</dbReference>
<evidence type="ECO:0000256" key="12">
    <source>
        <dbReference type="SAM" id="Phobius"/>
    </source>
</evidence>
<keyword evidence="1 11" id="KW-1003">Cell membrane</keyword>
<dbReference type="Proteomes" id="UP000176992">
    <property type="component" value="Unassembled WGS sequence"/>
</dbReference>
<proteinExistence type="inferred from homology"/>
<evidence type="ECO:0000313" key="14">
    <source>
        <dbReference type="Proteomes" id="UP000176992"/>
    </source>
</evidence>
<comment type="PTM">
    <text evidence="11">Is synthesized initially as an inactive proenzyme. Formation of the active enzyme involves a self-maturation process in which the active site pyruvoyl group is generated from an internal serine residue via an autocatalytic post-translational modification. Two non-identical subunits are generated from the proenzyme in this reaction, and the pyruvate is formed at the N-terminus of the alpha chain, which is derived from the carboxyl end of the proenzyme. The post-translation cleavage follows an unusual pathway, termed non-hydrolytic serinolysis, in which the side chain hydroxyl group of the serine supplies its oxygen atom to form the C-terminus of the beta chain, while the remainder of the serine residue undergoes an oxidative deamination to produce ammonia and the pyruvoyl prosthetic group on the alpha chain.</text>
</comment>
<evidence type="ECO:0000256" key="7">
    <source>
        <dbReference type="ARBA" id="ARBA00023209"/>
    </source>
</evidence>
<dbReference type="UniPathway" id="UPA00558">
    <property type="reaction ID" value="UER00616"/>
</dbReference>
<keyword evidence="4 11" id="KW-0443">Lipid metabolism</keyword>
<dbReference type="PANTHER" id="PTHR35809">
    <property type="entry name" value="ARCHAETIDYLSERINE DECARBOXYLASE PROENZYME-RELATED"/>
    <property type="match status" value="1"/>
</dbReference>
<dbReference type="AlphaFoldDB" id="A0A1F5YE43"/>
<keyword evidence="12" id="KW-0812">Transmembrane</keyword>
<evidence type="ECO:0000313" key="13">
    <source>
        <dbReference type="EMBL" id="OGF98312.1"/>
    </source>
</evidence>
<dbReference type="NCBIfam" id="NF003685">
    <property type="entry name" value="PRK05305.2-5"/>
    <property type="match status" value="1"/>
</dbReference>
<keyword evidence="2 11" id="KW-0444">Lipid biosynthesis</keyword>
<comment type="subcellular location">
    <subcellularLocation>
        <location evidence="11">Cell membrane</location>
        <topology evidence="11">Peripheral membrane protein</topology>
    </subcellularLocation>
</comment>
<feature type="site" description="Cleavage (non-hydrolytic); by autocatalysis" evidence="11">
    <location>
        <begin position="190"/>
        <end position="191"/>
    </location>
</feature>
<dbReference type="EMBL" id="MFIV01000129">
    <property type="protein sequence ID" value="OGF98312.1"/>
    <property type="molecule type" value="Genomic_DNA"/>
</dbReference>
<comment type="function">
    <text evidence="11">Catalyzes the formation of phosphatidylethanolamine (PtdEtn) from phosphatidylserine (PtdSer).</text>
</comment>
<keyword evidence="3 11" id="KW-0210">Decarboxylase</keyword>
<dbReference type="PANTHER" id="PTHR35809:SF1">
    <property type="entry name" value="ARCHAETIDYLSERINE DECARBOXYLASE PROENZYME-RELATED"/>
    <property type="match status" value="1"/>
</dbReference>
<feature type="transmembrane region" description="Helical" evidence="12">
    <location>
        <begin position="7"/>
        <end position="30"/>
    </location>
</feature>
<feature type="modified residue" description="Pyruvic acid (Ser); by autocatalysis" evidence="11">
    <location>
        <position position="191"/>
    </location>
</feature>
<keyword evidence="7 11" id="KW-0594">Phospholipid biosynthesis</keyword>
<evidence type="ECO:0000256" key="5">
    <source>
        <dbReference type="ARBA" id="ARBA00023136"/>
    </source>
</evidence>
<evidence type="ECO:0000256" key="11">
    <source>
        <dbReference type="HAMAP-Rule" id="MF_00664"/>
    </source>
</evidence>
<keyword evidence="5 11" id="KW-0472">Membrane</keyword>
<dbReference type="GO" id="GO:0005886">
    <property type="term" value="C:plasma membrane"/>
    <property type="evidence" value="ECO:0007669"/>
    <property type="project" value="UniProtKB-SubCell"/>
</dbReference>
<protein>
    <recommendedName>
        <fullName evidence="11">Phosphatidylserine decarboxylase proenzyme</fullName>
        <ecNumber evidence="11">4.1.1.65</ecNumber>
    </recommendedName>
    <component>
        <recommendedName>
            <fullName evidence="11">Phosphatidylserine decarboxylase alpha chain</fullName>
        </recommendedName>
    </component>
    <component>
        <recommendedName>
            <fullName evidence="11">Phosphatidylserine decarboxylase beta chain</fullName>
        </recommendedName>
    </component>
</protein>
<sequence>MKIAREGAPIIIALIGIHLVCLAGGLWLAGKGFRSGIFLASAFVFALLALFSLYFFRDPERNVPPGGKLVVSPADGRVLALDEIPEEQFIRGPARRLSIFMNVFDVHVNRAPVAGTVKSKVYRKGKFFNASLDKASAGNEALSLGIESSDPPCRVLVRQIAGLIARRIVCHSREGDRLERGERFGMIRFGSRVEVYLPARSTWRVAVGDRVVAGESILAELP</sequence>
<dbReference type="NCBIfam" id="NF003678">
    <property type="entry name" value="PRK05305.1-2"/>
    <property type="match status" value="1"/>
</dbReference>
<gene>
    <name evidence="11" type="primary">psd</name>
    <name evidence="13" type="ORF">A2Z86_09975</name>
</gene>
<reference evidence="13 14" key="1">
    <citation type="journal article" date="2016" name="Nat. Commun.">
        <title>Thousands of microbial genomes shed light on interconnected biogeochemical processes in an aquifer system.</title>
        <authorList>
            <person name="Anantharaman K."/>
            <person name="Brown C.T."/>
            <person name="Hug L.A."/>
            <person name="Sharon I."/>
            <person name="Castelle C.J."/>
            <person name="Probst A.J."/>
            <person name="Thomas B.C."/>
            <person name="Singh A."/>
            <person name="Wilkins M.J."/>
            <person name="Karaoz U."/>
            <person name="Brodie E.L."/>
            <person name="Williams K.H."/>
            <person name="Hubbard S.S."/>
            <person name="Banfield J.F."/>
        </authorList>
    </citation>
    <scope>NUCLEOTIDE SEQUENCE [LARGE SCALE GENOMIC DNA]</scope>
</reference>
<dbReference type="GO" id="GO:0004609">
    <property type="term" value="F:phosphatidylserine decarboxylase activity"/>
    <property type="evidence" value="ECO:0007669"/>
    <property type="project" value="UniProtKB-UniRule"/>
</dbReference>
<dbReference type="Pfam" id="PF02666">
    <property type="entry name" value="PS_Dcarbxylase"/>
    <property type="match status" value="1"/>
</dbReference>
<evidence type="ECO:0000256" key="4">
    <source>
        <dbReference type="ARBA" id="ARBA00023098"/>
    </source>
</evidence>
<evidence type="ECO:0000256" key="3">
    <source>
        <dbReference type="ARBA" id="ARBA00022793"/>
    </source>
</evidence>
<comment type="pathway">
    <text evidence="11">Phospholipid metabolism; phosphatidylethanolamine biosynthesis; phosphatidylethanolamine from CDP-diacylglycerol: step 2/2.</text>
</comment>
<feature type="transmembrane region" description="Helical" evidence="12">
    <location>
        <begin position="36"/>
        <end position="56"/>
    </location>
</feature>
<keyword evidence="8 11" id="KW-0456">Lyase</keyword>
<evidence type="ECO:0000256" key="2">
    <source>
        <dbReference type="ARBA" id="ARBA00022516"/>
    </source>
</evidence>
<dbReference type="HAMAP" id="MF_00664">
    <property type="entry name" value="PS_decarb_PSD_A"/>
    <property type="match status" value="1"/>
</dbReference>
<name>A0A1F5YE43_9BACT</name>